<dbReference type="Proteomes" id="UP000288805">
    <property type="component" value="Unassembled WGS sequence"/>
</dbReference>
<reference evidence="1 2" key="1">
    <citation type="journal article" date="2018" name="PLoS Genet.">
        <title>Population sequencing reveals clonal diversity and ancestral inbreeding in the grapevine cultivar Chardonnay.</title>
        <authorList>
            <person name="Roach M.J."/>
            <person name="Johnson D.L."/>
            <person name="Bohlmann J."/>
            <person name="van Vuuren H.J."/>
            <person name="Jones S.J."/>
            <person name="Pretorius I.S."/>
            <person name="Schmidt S.A."/>
            <person name="Borneman A.R."/>
        </authorList>
    </citation>
    <scope>NUCLEOTIDE SEQUENCE [LARGE SCALE GENOMIC DNA]</scope>
    <source>
        <strain evidence="2">cv. Chardonnay</strain>
        <tissue evidence="1">Leaf</tissue>
    </source>
</reference>
<evidence type="ECO:0000313" key="1">
    <source>
        <dbReference type="EMBL" id="RVW79557.1"/>
    </source>
</evidence>
<organism evidence="1 2">
    <name type="scientific">Vitis vinifera</name>
    <name type="common">Grape</name>
    <dbReference type="NCBI Taxonomy" id="29760"/>
    <lineage>
        <taxon>Eukaryota</taxon>
        <taxon>Viridiplantae</taxon>
        <taxon>Streptophyta</taxon>
        <taxon>Embryophyta</taxon>
        <taxon>Tracheophyta</taxon>
        <taxon>Spermatophyta</taxon>
        <taxon>Magnoliopsida</taxon>
        <taxon>eudicotyledons</taxon>
        <taxon>Gunneridae</taxon>
        <taxon>Pentapetalae</taxon>
        <taxon>rosids</taxon>
        <taxon>Vitales</taxon>
        <taxon>Vitaceae</taxon>
        <taxon>Viteae</taxon>
        <taxon>Vitis</taxon>
    </lineage>
</organism>
<name>A0A438H5I5_VITVI</name>
<dbReference type="AlphaFoldDB" id="A0A438H5I5"/>
<gene>
    <name evidence="1" type="ORF">CK203_051669</name>
</gene>
<dbReference type="EMBL" id="QGNW01000279">
    <property type="protein sequence ID" value="RVW79557.1"/>
    <property type="molecule type" value="Genomic_DNA"/>
</dbReference>
<proteinExistence type="predicted"/>
<accession>A0A438H5I5</accession>
<evidence type="ECO:0000313" key="2">
    <source>
        <dbReference type="Proteomes" id="UP000288805"/>
    </source>
</evidence>
<sequence length="101" mass="11747">MSIVREAIGYHMQLPTHLVIFGQDSMKEKKRKRVVKGFMKSNLENPQDIKKFALLVSLMLKDGNTIECPRQEGVIECRYFVMRYIKEIIDDPTLIISKVCT</sequence>
<protein>
    <submittedName>
        <fullName evidence="1">Uncharacterized protein</fullName>
    </submittedName>
</protein>
<comment type="caution">
    <text evidence="1">The sequence shown here is derived from an EMBL/GenBank/DDBJ whole genome shotgun (WGS) entry which is preliminary data.</text>
</comment>